<proteinExistence type="predicted"/>
<comment type="caution">
    <text evidence="1">The sequence shown here is derived from an EMBL/GenBank/DDBJ whole genome shotgun (WGS) entry which is preliminary data.</text>
</comment>
<organism evidence="1 2">
    <name type="scientific">Araneus ventricosus</name>
    <name type="common">Orbweaver spider</name>
    <name type="synonym">Epeira ventricosa</name>
    <dbReference type="NCBI Taxonomy" id="182803"/>
    <lineage>
        <taxon>Eukaryota</taxon>
        <taxon>Metazoa</taxon>
        <taxon>Ecdysozoa</taxon>
        <taxon>Arthropoda</taxon>
        <taxon>Chelicerata</taxon>
        <taxon>Arachnida</taxon>
        <taxon>Araneae</taxon>
        <taxon>Araneomorphae</taxon>
        <taxon>Entelegynae</taxon>
        <taxon>Araneoidea</taxon>
        <taxon>Araneidae</taxon>
        <taxon>Araneus</taxon>
    </lineage>
</organism>
<protein>
    <submittedName>
        <fullName evidence="1">Uncharacterized protein</fullName>
    </submittedName>
</protein>
<dbReference type="Proteomes" id="UP000499080">
    <property type="component" value="Unassembled WGS sequence"/>
</dbReference>
<evidence type="ECO:0000313" key="1">
    <source>
        <dbReference type="EMBL" id="GBN08817.1"/>
    </source>
</evidence>
<reference evidence="1 2" key="1">
    <citation type="journal article" date="2019" name="Sci. Rep.">
        <title>Orb-weaving spider Araneus ventricosus genome elucidates the spidroin gene catalogue.</title>
        <authorList>
            <person name="Kono N."/>
            <person name="Nakamura H."/>
            <person name="Ohtoshi R."/>
            <person name="Moran D.A.P."/>
            <person name="Shinohara A."/>
            <person name="Yoshida Y."/>
            <person name="Fujiwara M."/>
            <person name="Mori M."/>
            <person name="Tomita M."/>
            <person name="Arakawa K."/>
        </authorList>
    </citation>
    <scope>NUCLEOTIDE SEQUENCE [LARGE SCALE GENOMIC DNA]</scope>
</reference>
<accession>A0A4Y2L4V0</accession>
<gene>
    <name evidence="1" type="ORF">AVEN_229281_1</name>
</gene>
<evidence type="ECO:0000313" key="2">
    <source>
        <dbReference type="Proteomes" id="UP000499080"/>
    </source>
</evidence>
<keyword evidence="2" id="KW-1185">Reference proteome</keyword>
<feature type="non-terminal residue" evidence="1">
    <location>
        <position position="1"/>
    </location>
</feature>
<sequence>DQRISASRTSFFSTYDEIDSEFVAMSDWVSAEVVGAFVDEVDGAFVDEVDGAFVDEVDGAFADDLDEKSRLVNVQD</sequence>
<dbReference type="EMBL" id="BGPR01275026">
    <property type="protein sequence ID" value="GBN08817.1"/>
    <property type="molecule type" value="Genomic_DNA"/>
</dbReference>
<name>A0A4Y2L4V0_ARAVE</name>
<dbReference type="AlphaFoldDB" id="A0A4Y2L4V0"/>